<evidence type="ECO:0000313" key="1">
    <source>
        <dbReference type="EMBL" id="KKL47245.1"/>
    </source>
</evidence>
<proteinExistence type="predicted"/>
<gene>
    <name evidence="1" type="ORF">LCGC14_2337510</name>
</gene>
<protein>
    <submittedName>
        <fullName evidence="1">Uncharacterized protein</fullName>
    </submittedName>
</protein>
<dbReference type="EMBL" id="LAZR01033735">
    <property type="protein sequence ID" value="KKL47245.1"/>
    <property type="molecule type" value="Genomic_DNA"/>
</dbReference>
<organism evidence="1">
    <name type="scientific">marine sediment metagenome</name>
    <dbReference type="NCBI Taxonomy" id="412755"/>
    <lineage>
        <taxon>unclassified sequences</taxon>
        <taxon>metagenomes</taxon>
        <taxon>ecological metagenomes</taxon>
    </lineage>
</organism>
<dbReference type="AlphaFoldDB" id="A0A0F9EQV5"/>
<reference evidence="1" key="1">
    <citation type="journal article" date="2015" name="Nature">
        <title>Complex archaea that bridge the gap between prokaryotes and eukaryotes.</title>
        <authorList>
            <person name="Spang A."/>
            <person name="Saw J.H."/>
            <person name="Jorgensen S.L."/>
            <person name="Zaremba-Niedzwiedzka K."/>
            <person name="Martijn J."/>
            <person name="Lind A.E."/>
            <person name="van Eijk R."/>
            <person name="Schleper C."/>
            <person name="Guy L."/>
            <person name="Ettema T.J."/>
        </authorList>
    </citation>
    <scope>NUCLEOTIDE SEQUENCE</scope>
</reference>
<accession>A0A0F9EQV5</accession>
<sequence length="33" mass="3440">MGTCAMEPLNSKFAPEFIAPIVTSAVPLYNVAG</sequence>
<feature type="non-terminal residue" evidence="1">
    <location>
        <position position="33"/>
    </location>
</feature>
<comment type="caution">
    <text evidence="1">The sequence shown here is derived from an EMBL/GenBank/DDBJ whole genome shotgun (WGS) entry which is preliminary data.</text>
</comment>
<name>A0A0F9EQV5_9ZZZZ</name>